<sequence>MPQYAPMEIRRSTFLSFHLLAAAFAIITYIFNTFTLNNLYYKRKTTPKSNTLILALSWHFVFSIMALIHCTYMSFYLLDVVKEYPHFMFWSGNLTYSTEITIGICNLFVAIDRLSAMCWPVQYHQTHNSGLRNFALVVTIVVCVLFEAAFAINRSLEAPENALAFIELININVVQVLHWFDAIVSIANVMITLVFLYELYKFIAKTRSHSTEHCENTAKVNDLVYAQLLAEVFVISIPILVTSIYNFV</sequence>
<feature type="transmembrane region" description="Helical" evidence="1">
    <location>
        <begin position="87"/>
        <end position="111"/>
    </location>
</feature>
<proteinExistence type="predicted"/>
<keyword evidence="1" id="KW-0812">Transmembrane</keyword>
<comment type="caution">
    <text evidence="2">The sequence shown here is derived from an EMBL/GenBank/DDBJ whole genome shotgun (WGS) entry which is preliminary data.</text>
</comment>
<keyword evidence="3" id="KW-1185">Reference proteome</keyword>
<dbReference type="EMBL" id="AZBU02000010">
    <property type="protein sequence ID" value="TKR62660.1"/>
    <property type="molecule type" value="Genomic_DNA"/>
</dbReference>
<reference evidence="2 3" key="2">
    <citation type="journal article" date="2019" name="G3 (Bethesda)">
        <title>Hybrid Assembly of the Genome of the Entomopathogenic Nematode Steinernema carpocapsae Identifies the X-Chromosome.</title>
        <authorList>
            <person name="Serra L."/>
            <person name="Macchietto M."/>
            <person name="Macias-Munoz A."/>
            <person name="McGill C.J."/>
            <person name="Rodriguez I.M."/>
            <person name="Rodriguez B."/>
            <person name="Murad R."/>
            <person name="Mortazavi A."/>
        </authorList>
    </citation>
    <scope>NUCLEOTIDE SEQUENCE [LARGE SCALE GENOMIC DNA]</scope>
    <source>
        <strain evidence="2 3">ALL</strain>
    </source>
</reference>
<dbReference type="Proteomes" id="UP000298663">
    <property type="component" value="Unassembled WGS sequence"/>
</dbReference>
<evidence type="ECO:0000313" key="3">
    <source>
        <dbReference type="Proteomes" id="UP000298663"/>
    </source>
</evidence>
<evidence type="ECO:0000256" key="1">
    <source>
        <dbReference type="SAM" id="Phobius"/>
    </source>
</evidence>
<keyword evidence="1" id="KW-1133">Transmembrane helix</keyword>
<name>A0A4U5M1V1_STECR</name>
<feature type="transmembrane region" description="Helical" evidence="1">
    <location>
        <begin position="186"/>
        <end position="203"/>
    </location>
</feature>
<reference evidence="2 3" key="1">
    <citation type="journal article" date="2015" name="Genome Biol.">
        <title>Comparative genomics of Steinernema reveals deeply conserved gene regulatory networks.</title>
        <authorList>
            <person name="Dillman A.R."/>
            <person name="Macchietto M."/>
            <person name="Porter C.F."/>
            <person name="Rogers A."/>
            <person name="Williams B."/>
            <person name="Antoshechkin I."/>
            <person name="Lee M.M."/>
            <person name="Goodwin Z."/>
            <person name="Lu X."/>
            <person name="Lewis E.E."/>
            <person name="Goodrich-Blair H."/>
            <person name="Stock S.P."/>
            <person name="Adams B.J."/>
            <person name="Sternberg P.W."/>
            <person name="Mortazavi A."/>
        </authorList>
    </citation>
    <scope>NUCLEOTIDE SEQUENCE [LARGE SCALE GENOMIC DNA]</scope>
    <source>
        <strain evidence="2 3">ALL</strain>
    </source>
</reference>
<dbReference type="Pfam" id="PF10316">
    <property type="entry name" value="7TM_GPCR_Srbc"/>
    <property type="match status" value="1"/>
</dbReference>
<protein>
    <recommendedName>
        <fullName evidence="4">G-protein coupled receptors family 1 profile domain-containing protein</fullName>
    </recommendedName>
</protein>
<organism evidence="2 3">
    <name type="scientific">Steinernema carpocapsae</name>
    <name type="common">Entomopathogenic nematode</name>
    <dbReference type="NCBI Taxonomy" id="34508"/>
    <lineage>
        <taxon>Eukaryota</taxon>
        <taxon>Metazoa</taxon>
        <taxon>Ecdysozoa</taxon>
        <taxon>Nematoda</taxon>
        <taxon>Chromadorea</taxon>
        <taxon>Rhabditida</taxon>
        <taxon>Tylenchina</taxon>
        <taxon>Panagrolaimomorpha</taxon>
        <taxon>Strongyloidoidea</taxon>
        <taxon>Steinernematidae</taxon>
        <taxon>Steinernema</taxon>
    </lineage>
</organism>
<dbReference type="InterPro" id="IPR019420">
    <property type="entry name" value="7TM_GPCR_serpentine_rcpt_Srbc"/>
</dbReference>
<feature type="transmembrane region" description="Helical" evidence="1">
    <location>
        <begin position="51"/>
        <end position="75"/>
    </location>
</feature>
<feature type="transmembrane region" description="Helical" evidence="1">
    <location>
        <begin position="131"/>
        <end position="150"/>
    </location>
</feature>
<feature type="transmembrane region" description="Helical" evidence="1">
    <location>
        <begin position="12"/>
        <end position="31"/>
    </location>
</feature>
<keyword evidence="1" id="KW-0472">Membrane</keyword>
<gene>
    <name evidence="2" type="ORF">L596_026587</name>
</gene>
<evidence type="ECO:0000313" key="2">
    <source>
        <dbReference type="EMBL" id="TKR62660.1"/>
    </source>
</evidence>
<dbReference type="OrthoDB" id="10422584at2759"/>
<feature type="transmembrane region" description="Helical" evidence="1">
    <location>
        <begin position="223"/>
        <end position="245"/>
    </location>
</feature>
<dbReference type="AlphaFoldDB" id="A0A4U5M1V1"/>
<evidence type="ECO:0008006" key="4">
    <source>
        <dbReference type="Google" id="ProtNLM"/>
    </source>
</evidence>
<accession>A0A4U5M1V1</accession>